<protein>
    <submittedName>
        <fullName evidence="1">Uncharacterized protein</fullName>
    </submittedName>
</protein>
<reference evidence="2" key="1">
    <citation type="journal article" date="2011" name="Science">
        <title>The plant cell wall-decomposing machinery underlies the functional diversity of forest fungi.</title>
        <authorList>
            <person name="Eastwood D.C."/>
            <person name="Floudas D."/>
            <person name="Binder M."/>
            <person name="Majcherczyk A."/>
            <person name="Schneider P."/>
            <person name="Aerts A."/>
            <person name="Asiegbu F.O."/>
            <person name="Baker S.E."/>
            <person name="Barry K."/>
            <person name="Bendiksby M."/>
            <person name="Blumentritt M."/>
            <person name="Coutinho P.M."/>
            <person name="Cullen D."/>
            <person name="de Vries R.P."/>
            <person name="Gathman A."/>
            <person name="Goodell B."/>
            <person name="Henrissat B."/>
            <person name="Ihrmark K."/>
            <person name="Kauserud H."/>
            <person name="Kohler A."/>
            <person name="LaButti K."/>
            <person name="Lapidus A."/>
            <person name="Lavin J.L."/>
            <person name="Lee Y.-H."/>
            <person name="Lindquist E."/>
            <person name="Lilly W."/>
            <person name="Lucas S."/>
            <person name="Morin E."/>
            <person name="Murat C."/>
            <person name="Oguiza J.A."/>
            <person name="Park J."/>
            <person name="Pisabarro A.G."/>
            <person name="Riley R."/>
            <person name="Rosling A."/>
            <person name="Salamov A."/>
            <person name="Schmidt O."/>
            <person name="Schmutz J."/>
            <person name="Skrede I."/>
            <person name="Stenlid J."/>
            <person name="Wiebenga A."/>
            <person name="Xie X."/>
            <person name="Kuees U."/>
            <person name="Hibbett D.S."/>
            <person name="Hoffmeister D."/>
            <person name="Hoegberg N."/>
            <person name="Martin F."/>
            <person name="Grigoriev I.V."/>
            <person name="Watkinson S.C."/>
        </authorList>
    </citation>
    <scope>NUCLEOTIDE SEQUENCE [LARGE SCALE GENOMIC DNA]</scope>
    <source>
        <strain evidence="2">strain S7.3</strain>
    </source>
</reference>
<dbReference type="InParanoid" id="F8PF68"/>
<sequence length="187" mass="21346">MYIVALYMIGRLDLVSCAILKRIEGLAKTEWVMAKEPRDPLMRRVAVHNVGGRPDINDHPAYKTYSMDRKHHTTLVTTTVDSHFAMSIQHSLVSPTCSGVLASTEQERSRRVIRVPTACEECVLHSSITGCCQKYDRTSKVFCGKRENLRDEWNDDSNMDKCVHRNKIRSHTRRATVVDGRTLMTLI</sequence>
<evidence type="ECO:0000313" key="2">
    <source>
        <dbReference type="Proteomes" id="UP000008063"/>
    </source>
</evidence>
<dbReference type="Proteomes" id="UP000008063">
    <property type="component" value="Unassembled WGS sequence"/>
</dbReference>
<organism evidence="2">
    <name type="scientific">Serpula lacrymans var. lacrymans (strain S7.3)</name>
    <name type="common">Dry rot fungus</name>
    <dbReference type="NCBI Taxonomy" id="936435"/>
    <lineage>
        <taxon>Eukaryota</taxon>
        <taxon>Fungi</taxon>
        <taxon>Dikarya</taxon>
        <taxon>Basidiomycota</taxon>
        <taxon>Agaricomycotina</taxon>
        <taxon>Agaricomycetes</taxon>
        <taxon>Agaricomycetidae</taxon>
        <taxon>Boletales</taxon>
        <taxon>Coniophorineae</taxon>
        <taxon>Serpulaceae</taxon>
        <taxon>Serpula</taxon>
    </lineage>
</organism>
<dbReference type="AlphaFoldDB" id="F8PF68"/>
<gene>
    <name evidence="1" type="ORF">SERLA73DRAFT_129115</name>
</gene>
<evidence type="ECO:0000313" key="1">
    <source>
        <dbReference type="EMBL" id="EGO05260.1"/>
    </source>
</evidence>
<dbReference type="EMBL" id="GL945474">
    <property type="protein sequence ID" value="EGO05260.1"/>
    <property type="molecule type" value="Genomic_DNA"/>
</dbReference>
<accession>F8PF68</accession>
<dbReference type="HOGENOM" id="CLU_1448542_0_0_1"/>
<name>F8PF68_SERL3</name>
<keyword evidence="2" id="KW-1185">Reference proteome</keyword>
<proteinExistence type="predicted"/>